<reference evidence="3" key="1">
    <citation type="submission" date="2016-11" db="EMBL/GenBank/DDBJ databases">
        <authorList>
            <person name="Varghese N."/>
            <person name="Submissions S."/>
        </authorList>
    </citation>
    <scope>NUCLEOTIDE SEQUENCE [LARGE SCALE GENOMIC DNA]</scope>
    <source>
        <strain evidence="3">DSM 19514</strain>
    </source>
</reference>
<accession>A0A1M4XAI8</accession>
<feature type="transmembrane region" description="Helical" evidence="1">
    <location>
        <begin position="12"/>
        <end position="34"/>
    </location>
</feature>
<evidence type="ECO:0000256" key="1">
    <source>
        <dbReference type="SAM" id="Phobius"/>
    </source>
</evidence>
<dbReference type="Proteomes" id="UP000184295">
    <property type="component" value="Unassembled WGS sequence"/>
</dbReference>
<gene>
    <name evidence="2" type="ORF">SAMN02745225_01957</name>
</gene>
<dbReference type="EMBL" id="FQUL01000036">
    <property type="protein sequence ID" value="SHE90524.1"/>
    <property type="molecule type" value="Genomic_DNA"/>
</dbReference>
<evidence type="ECO:0000313" key="2">
    <source>
        <dbReference type="EMBL" id="SHE90524.1"/>
    </source>
</evidence>
<name>A0A1M4XAI8_9ACTN</name>
<evidence type="ECO:0000313" key="3">
    <source>
        <dbReference type="Proteomes" id="UP000184295"/>
    </source>
</evidence>
<dbReference type="RefSeq" id="WP_143146512.1">
    <property type="nucleotide sequence ID" value="NZ_FQUL01000036.1"/>
</dbReference>
<protein>
    <submittedName>
        <fullName evidence="2">Uncharacterized protein</fullName>
    </submittedName>
</protein>
<keyword evidence="3" id="KW-1185">Reference proteome</keyword>
<dbReference type="STRING" id="1121881.SAMN02745225_01957"/>
<keyword evidence="1" id="KW-1133">Transmembrane helix</keyword>
<keyword evidence="1" id="KW-0812">Transmembrane</keyword>
<dbReference type="AlphaFoldDB" id="A0A1M4XAI8"/>
<organism evidence="2 3">
    <name type="scientific">Ferrithrix thermotolerans DSM 19514</name>
    <dbReference type="NCBI Taxonomy" id="1121881"/>
    <lineage>
        <taxon>Bacteria</taxon>
        <taxon>Bacillati</taxon>
        <taxon>Actinomycetota</taxon>
        <taxon>Acidimicrobiia</taxon>
        <taxon>Acidimicrobiales</taxon>
        <taxon>Acidimicrobiaceae</taxon>
        <taxon>Ferrithrix</taxon>
    </lineage>
</organism>
<proteinExistence type="predicted"/>
<keyword evidence="1" id="KW-0472">Membrane</keyword>
<sequence>MKPLSHRGRVILAISMMVGVILLGLTTVVVSNLVQTAPPLPPKDVSGTFTWTARHAIVPVTLDSDLSVIESSGLTGSECQSIANDVSASQALPPIPNASLELLWRHALDNATKINSLCKVSSPSGTQLQSATNLASSAVYDLTLIIDKLNLLKN</sequence>